<reference evidence="2 3" key="1">
    <citation type="journal article" date="2016" name="Sci. Rep.">
        <title>Metabolic traits of an uncultured archaeal lineage -MSBL1- from brine pools of the Red Sea.</title>
        <authorList>
            <person name="Mwirichia R."/>
            <person name="Alam I."/>
            <person name="Rashid M."/>
            <person name="Vinu M."/>
            <person name="Ba-Alawi W."/>
            <person name="Anthony Kamau A."/>
            <person name="Kamanda Ngugi D."/>
            <person name="Goker M."/>
            <person name="Klenk H.P."/>
            <person name="Bajic V."/>
            <person name="Stingl U."/>
        </authorList>
    </citation>
    <scope>NUCLEOTIDE SEQUENCE [LARGE SCALE GENOMIC DNA]</scope>
    <source>
        <strain evidence="2">SCGC-AAA261F17</strain>
    </source>
</reference>
<sequence length="80" mass="9213">MDEQAAEIASVNLMLKGMQKNERFPDIFGYRVIPAFGSCSVCYIFYWVILGFFVPSLLFRKLSGKSAFCLDLLLDRNLYM</sequence>
<dbReference type="Proteomes" id="UP000070035">
    <property type="component" value="Unassembled WGS sequence"/>
</dbReference>
<keyword evidence="3" id="KW-1185">Reference proteome</keyword>
<evidence type="ECO:0000256" key="1">
    <source>
        <dbReference type="SAM" id="Phobius"/>
    </source>
</evidence>
<organism evidence="2 3">
    <name type="scientific">candidate division MSBL1 archaeon SCGC-AAA261F17</name>
    <dbReference type="NCBI Taxonomy" id="1698274"/>
    <lineage>
        <taxon>Archaea</taxon>
        <taxon>Methanobacteriati</taxon>
        <taxon>Methanobacteriota</taxon>
        <taxon>candidate division MSBL1</taxon>
    </lineage>
</organism>
<dbReference type="EMBL" id="LHXY01000026">
    <property type="protein sequence ID" value="KXB01844.1"/>
    <property type="molecule type" value="Genomic_DNA"/>
</dbReference>
<keyword evidence="1" id="KW-0472">Membrane</keyword>
<feature type="transmembrane region" description="Helical" evidence="1">
    <location>
        <begin position="32"/>
        <end position="58"/>
    </location>
</feature>
<gene>
    <name evidence="2" type="ORF">AKJ44_02095</name>
</gene>
<keyword evidence="1" id="KW-1133">Transmembrane helix</keyword>
<name>A0A133V5W9_9EURY</name>
<comment type="caution">
    <text evidence="2">The sequence shown here is derived from an EMBL/GenBank/DDBJ whole genome shotgun (WGS) entry which is preliminary data.</text>
</comment>
<evidence type="ECO:0000313" key="2">
    <source>
        <dbReference type="EMBL" id="KXB01844.1"/>
    </source>
</evidence>
<keyword evidence="1" id="KW-0812">Transmembrane</keyword>
<protein>
    <submittedName>
        <fullName evidence="2">Uncharacterized protein</fullName>
    </submittedName>
</protein>
<accession>A0A133V5W9</accession>
<dbReference type="AlphaFoldDB" id="A0A133V5W9"/>
<proteinExistence type="predicted"/>
<evidence type="ECO:0000313" key="3">
    <source>
        <dbReference type="Proteomes" id="UP000070035"/>
    </source>
</evidence>